<comment type="caution">
    <text evidence="2">The sequence shown here is derived from an EMBL/GenBank/DDBJ whole genome shotgun (WGS) entry which is preliminary data.</text>
</comment>
<dbReference type="Pfam" id="PF08808">
    <property type="entry name" value="RES"/>
    <property type="match status" value="1"/>
</dbReference>
<reference evidence="3" key="1">
    <citation type="submission" date="2017-09" db="EMBL/GenBank/DDBJ databases">
        <title>FDA dAtabase for Regulatory Grade micrObial Sequences (FDA-ARGOS): Supporting development and validation of Infectious Disease Dx tests.</title>
        <authorList>
            <person name="Minogue T."/>
            <person name="Wolcott M."/>
            <person name="Wasieloski L."/>
            <person name="Aguilar W."/>
            <person name="Moore D."/>
            <person name="Tallon L."/>
            <person name="Sadzewicz L."/>
            <person name="Ott S."/>
            <person name="Zhao X."/>
            <person name="Nagaraj S."/>
            <person name="Vavikolanu K."/>
            <person name="Aluvathingal J."/>
            <person name="Nadendla S."/>
            <person name="Sichtig H."/>
        </authorList>
    </citation>
    <scope>NUCLEOTIDE SEQUENCE [LARGE SCALE GENOMIC DNA]</scope>
    <source>
        <strain evidence="3">FDAARGOS_390</strain>
    </source>
</reference>
<feature type="domain" description="RES" evidence="1">
    <location>
        <begin position="18"/>
        <end position="144"/>
    </location>
</feature>
<protein>
    <recommendedName>
        <fullName evidence="1">RES domain-containing protein</fullName>
    </recommendedName>
</protein>
<name>A0A2A7SA75_BURGA</name>
<evidence type="ECO:0000259" key="1">
    <source>
        <dbReference type="SMART" id="SM00953"/>
    </source>
</evidence>
<gene>
    <name evidence="2" type="ORF">CRM94_17175</name>
</gene>
<organism evidence="2 3">
    <name type="scientific">Burkholderia gladioli</name>
    <name type="common">Pseudomonas marginata</name>
    <name type="synonym">Phytomonas marginata</name>
    <dbReference type="NCBI Taxonomy" id="28095"/>
    <lineage>
        <taxon>Bacteria</taxon>
        <taxon>Pseudomonadati</taxon>
        <taxon>Pseudomonadota</taxon>
        <taxon>Betaproteobacteria</taxon>
        <taxon>Burkholderiales</taxon>
        <taxon>Burkholderiaceae</taxon>
        <taxon>Burkholderia</taxon>
    </lineage>
</organism>
<evidence type="ECO:0000313" key="3">
    <source>
        <dbReference type="Proteomes" id="UP000220629"/>
    </source>
</evidence>
<dbReference type="EMBL" id="PDDY01000003">
    <property type="protein sequence ID" value="PEH40448.1"/>
    <property type="molecule type" value="Genomic_DNA"/>
</dbReference>
<evidence type="ECO:0000313" key="2">
    <source>
        <dbReference type="EMBL" id="PEH40448.1"/>
    </source>
</evidence>
<accession>A0A2A7SA75</accession>
<dbReference type="InterPro" id="IPR014914">
    <property type="entry name" value="RES_dom"/>
</dbReference>
<sequence>MNLFRLAKERKGRYLADDLSGNGAAIAGGRWNPPGMRVLYTCCHASTSLLEALVHMSGLLPTGGLYLVTLEVPDLVYKDAYTPELPDDWAILSEDPISTARIGQEWLEAGETLAMRVPSVVCPADFNLLLNPMHPKFDASVKVVSKELFNVDPRLFG</sequence>
<dbReference type="Proteomes" id="UP000220629">
    <property type="component" value="Unassembled WGS sequence"/>
</dbReference>
<proteinExistence type="predicted"/>
<dbReference type="RefSeq" id="WP_098153377.1">
    <property type="nucleotide sequence ID" value="NZ_PDDY01000003.1"/>
</dbReference>
<dbReference type="SMART" id="SM00953">
    <property type="entry name" value="RES"/>
    <property type="match status" value="1"/>
</dbReference>
<dbReference type="AlphaFoldDB" id="A0A2A7SA75"/>